<organism evidence="2 3">
    <name type="scientific">Pomacea canaliculata</name>
    <name type="common">Golden apple snail</name>
    <dbReference type="NCBI Taxonomy" id="400727"/>
    <lineage>
        <taxon>Eukaryota</taxon>
        <taxon>Metazoa</taxon>
        <taxon>Spiralia</taxon>
        <taxon>Lophotrochozoa</taxon>
        <taxon>Mollusca</taxon>
        <taxon>Gastropoda</taxon>
        <taxon>Caenogastropoda</taxon>
        <taxon>Architaenioglossa</taxon>
        <taxon>Ampullarioidea</taxon>
        <taxon>Ampullariidae</taxon>
        <taxon>Pomacea</taxon>
    </lineage>
</organism>
<reference evidence="2 3" key="1">
    <citation type="submission" date="2018-04" db="EMBL/GenBank/DDBJ databases">
        <title>The genome of golden apple snail Pomacea canaliculata provides insight into stress tolerance and invasive adaptation.</title>
        <authorList>
            <person name="Liu C."/>
            <person name="Liu B."/>
            <person name="Ren Y."/>
            <person name="Zhang Y."/>
            <person name="Wang H."/>
            <person name="Li S."/>
            <person name="Jiang F."/>
            <person name="Yin L."/>
            <person name="Zhang G."/>
            <person name="Qian W."/>
            <person name="Fan W."/>
        </authorList>
    </citation>
    <scope>NUCLEOTIDE SEQUENCE [LARGE SCALE GENOMIC DNA]</scope>
    <source>
        <strain evidence="2">SZHN2017</strain>
        <tissue evidence="2">Muscle</tissue>
    </source>
</reference>
<dbReference type="AlphaFoldDB" id="A0A2T7PUG8"/>
<keyword evidence="3" id="KW-1185">Reference proteome</keyword>
<feature type="compositionally biased region" description="Polar residues" evidence="1">
    <location>
        <begin position="1"/>
        <end position="32"/>
    </location>
</feature>
<dbReference type="Proteomes" id="UP000245119">
    <property type="component" value="Linkage Group LG2"/>
</dbReference>
<dbReference type="EMBL" id="PZQS01000002">
    <property type="protein sequence ID" value="PVD37075.1"/>
    <property type="molecule type" value="Genomic_DNA"/>
</dbReference>
<feature type="region of interest" description="Disordered" evidence="1">
    <location>
        <begin position="1"/>
        <end position="75"/>
    </location>
</feature>
<name>A0A2T7PUG8_POMCA</name>
<proteinExistence type="predicted"/>
<accession>A0A2T7PUG8</accession>
<gene>
    <name evidence="2" type="ORF">C0Q70_04068</name>
</gene>
<protein>
    <submittedName>
        <fullName evidence="2">Uncharacterized protein</fullName>
    </submittedName>
</protein>
<sequence>MQPINSECGSAQTRLNQAWSTSMVTPDQSPGSPTHHDREDVKRWRRRTFNSGTHQILAPTPLQSALGNSPAAANI</sequence>
<evidence type="ECO:0000256" key="1">
    <source>
        <dbReference type="SAM" id="MobiDB-lite"/>
    </source>
</evidence>
<evidence type="ECO:0000313" key="3">
    <source>
        <dbReference type="Proteomes" id="UP000245119"/>
    </source>
</evidence>
<evidence type="ECO:0000313" key="2">
    <source>
        <dbReference type="EMBL" id="PVD37075.1"/>
    </source>
</evidence>
<comment type="caution">
    <text evidence="2">The sequence shown here is derived from an EMBL/GenBank/DDBJ whole genome shotgun (WGS) entry which is preliminary data.</text>
</comment>